<dbReference type="Proteomes" id="UP001054252">
    <property type="component" value="Unassembled WGS sequence"/>
</dbReference>
<dbReference type="EMBL" id="BPVZ01000010">
    <property type="protein sequence ID" value="GKU96607.1"/>
    <property type="molecule type" value="Genomic_DNA"/>
</dbReference>
<protein>
    <submittedName>
        <fullName evidence="1">Uncharacterized protein</fullName>
    </submittedName>
</protein>
<dbReference type="AlphaFoldDB" id="A0AAV5I639"/>
<gene>
    <name evidence="1" type="ORF">SLEP1_g9825</name>
</gene>
<name>A0AAV5I639_9ROSI</name>
<comment type="caution">
    <text evidence="1">The sequence shown here is derived from an EMBL/GenBank/DDBJ whole genome shotgun (WGS) entry which is preliminary data.</text>
</comment>
<accession>A0AAV5I639</accession>
<evidence type="ECO:0000313" key="2">
    <source>
        <dbReference type="Proteomes" id="UP001054252"/>
    </source>
</evidence>
<reference evidence="1 2" key="1">
    <citation type="journal article" date="2021" name="Commun. Biol.">
        <title>The genome of Shorea leprosula (Dipterocarpaceae) highlights the ecological relevance of drought in aseasonal tropical rainforests.</title>
        <authorList>
            <person name="Ng K.K.S."/>
            <person name="Kobayashi M.J."/>
            <person name="Fawcett J.A."/>
            <person name="Hatakeyama M."/>
            <person name="Paape T."/>
            <person name="Ng C.H."/>
            <person name="Ang C.C."/>
            <person name="Tnah L.H."/>
            <person name="Lee C.T."/>
            <person name="Nishiyama T."/>
            <person name="Sese J."/>
            <person name="O'Brien M.J."/>
            <person name="Copetti D."/>
            <person name="Mohd Noor M.I."/>
            <person name="Ong R.C."/>
            <person name="Putra M."/>
            <person name="Sireger I.Z."/>
            <person name="Indrioko S."/>
            <person name="Kosugi Y."/>
            <person name="Izuno A."/>
            <person name="Isagi Y."/>
            <person name="Lee S.L."/>
            <person name="Shimizu K.K."/>
        </authorList>
    </citation>
    <scope>NUCLEOTIDE SEQUENCE [LARGE SCALE GENOMIC DNA]</scope>
    <source>
        <strain evidence="1">214</strain>
    </source>
</reference>
<organism evidence="1 2">
    <name type="scientific">Rubroshorea leprosula</name>
    <dbReference type="NCBI Taxonomy" id="152421"/>
    <lineage>
        <taxon>Eukaryota</taxon>
        <taxon>Viridiplantae</taxon>
        <taxon>Streptophyta</taxon>
        <taxon>Embryophyta</taxon>
        <taxon>Tracheophyta</taxon>
        <taxon>Spermatophyta</taxon>
        <taxon>Magnoliopsida</taxon>
        <taxon>eudicotyledons</taxon>
        <taxon>Gunneridae</taxon>
        <taxon>Pentapetalae</taxon>
        <taxon>rosids</taxon>
        <taxon>malvids</taxon>
        <taxon>Malvales</taxon>
        <taxon>Dipterocarpaceae</taxon>
        <taxon>Rubroshorea</taxon>
    </lineage>
</organism>
<evidence type="ECO:0000313" key="1">
    <source>
        <dbReference type="EMBL" id="GKU96607.1"/>
    </source>
</evidence>
<proteinExistence type="predicted"/>
<sequence length="37" mass="3792">MLGHSNLVVLSIASGPVKVPRFFPSALPHTASSSLAC</sequence>
<keyword evidence="2" id="KW-1185">Reference proteome</keyword>